<proteinExistence type="predicted"/>
<dbReference type="Proteomes" id="UP001157418">
    <property type="component" value="Unassembled WGS sequence"/>
</dbReference>
<accession>A0AAU9PDU3</accession>
<evidence type="ECO:0000313" key="2">
    <source>
        <dbReference type="Proteomes" id="UP001157418"/>
    </source>
</evidence>
<gene>
    <name evidence="1" type="ORF">LVIROSA_LOCUS33771</name>
</gene>
<reference evidence="1 2" key="1">
    <citation type="submission" date="2022-01" db="EMBL/GenBank/DDBJ databases">
        <authorList>
            <person name="Xiong W."/>
            <person name="Schranz E."/>
        </authorList>
    </citation>
    <scope>NUCLEOTIDE SEQUENCE [LARGE SCALE GENOMIC DNA]</scope>
</reference>
<organism evidence="1 2">
    <name type="scientific">Lactuca virosa</name>
    <dbReference type="NCBI Taxonomy" id="75947"/>
    <lineage>
        <taxon>Eukaryota</taxon>
        <taxon>Viridiplantae</taxon>
        <taxon>Streptophyta</taxon>
        <taxon>Embryophyta</taxon>
        <taxon>Tracheophyta</taxon>
        <taxon>Spermatophyta</taxon>
        <taxon>Magnoliopsida</taxon>
        <taxon>eudicotyledons</taxon>
        <taxon>Gunneridae</taxon>
        <taxon>Pentapetalae</taxon>
        <taxon>asterids</taxon>
        <taxon>campanulids</taxon>
        <taxon>Asterales</taxon>
        <taxon>Asteraceae</taxon>
        <taxon>Cichorioideae</taxon>
        <taxon>Cichorieae</taxon>
        <taxon>Lactucinae</taxon>
        <taxon>Lactuca</taxon>
    </lineage>
</organism>
<sequence>MAPPYVLYIYAPTLNVIKSFGTPNAPIVIMPTNVAFSPEIPKKYENKVFEDFMAYLTTSPRCYALVDVVDPFLPQHVCYFYYTSTCDDVGVIIGTTGDGKYTISLTATNI</sequence>
<dbReference type="EMBL" id="CAKMRJ010005634">
    <property type="protein sequence ID" value="CAH1448212.1"/>
    <property type="molecule type" value="Genomic_DNA"/>
</dbReference>
<name>A0AAU9PDU3_9ASTR</name>
<keyword evidence="2" id="KW-1185">Reference proteome</keyword>
<dbReference type="AlphaFoldDB" id="A0AAU9PDU3"/>
<evidence type="ECO:0000313" key="1">
    <source>
        <dbReference type="EMBL" id="CAH1448212.1"/>
    </source>
</evidence>
<comment type="caution">
    <text evidence="1">The sequence shown here is derived from an EMBL/GenBank/DDBJ whole genome shotgun (WGS) entry which is preliminary data.</text>
</comment>
<protein>
    <submittedName>
        <fullName evidence="1">Uncharacterized protein</fullName>
    </submittedName>
</protein>